<dbReference type="GO" id="GO:0016787">
    <property type="term" value="F:hydrolase activity"/>
    <property type="evidence" value="ECO:0007669"/>
    <property type="project" value="UniProtKB-KW"/>
</dbReference>
<dbReference type="STRING" id="52.CMC5_027750"/>
<evidence type="ECO:0000313" key="2">
    <source>
        <dbReference type="EMBL" id="AKT38628.1"/>
    </source>
</evidence>
<proteinExistence type="predicted"/>
<dbReference type="SUPFAM" id="SSF53254">
    <property type="entry name" value="Phosphoglycerate mutase-like"/>
    <property type="match status" value="1"/>
</dbReference>
<feature type="compositionally biased region" description="Basic and acidic residues" evidence="1">
    <location>
        <begin position="9"/>
        <end position="20"/>
    </location>
</feature>
<organism evidence="2 3">
    <name type="scientific">Chondromyces crocatus</name>
    <dbReference type="NCBI Taxonomy" id="52"/>
    <lineage>
        <taxon>Bacteria</taxon>
        <taxon>Pseudomonadati</taxon>
        <taxon>Myxococcota</taxon>
        <taxon>Polyangia</taxon>
        <taxon>Polyangiales</taxon>
        <taxon>Polyangiaceae</taxon>
        <taxon>Chondromyces</taxon>
    </lineage>
</organism>
<dbReference type="OrthoDB" id="194934at2"/>
<dbReference type="Proteomes" id="UP000067626">
    <property type="component" value="Chromosome"/>
</dbReference>
<dbReference type="RefSeq" id="WP_050430834.1">
    <property type="nucleotide sequence ID" value="NZ_CP012159.1"/>
</dbReference>
<evidence type="ECO:0000256" key="1">
    <source>
        <dbReference type="SAM" id="MobiDB-lite"/>
    </source>
</evidence>
<accession>A0A0K1EDJ1</accession>
<dbReference type="CDD" id="cd07067">
    <property type="entry name" value="HP_PGM_like"/>
    <property type="match status" value="1"/>
</dbReference>
<dbReference type="EC" id="3.1.3.-" evidence="2"/>
<dbReference type="SMART" id="SM00855">
    <property type="entry name" value="PGAM"/>
    <property type="match status" value="1"/>
</dbReference>
<dbReference type="Gene3D" id="3.40.50.1240">
    <property type="entry name" value="Phosphoglycerate mutase-like"/>
    <property type="match status" value="1"/>
</dbReference>
<evidence type="ECO:0000313" key="3">
    <source>
        <dbReference type="Proteomes" id="UP000067626"/>
    </source>
</evidence>
<keyword evidence="2" id="KW-0378">Hydrolase</keyword>
<reference evidence="2 3" key="1">
    <citation type="submission" date="2015-07" db="EMBL/GenBank/DDBJ databases">
        <title>Genome analysis of myxobacterium Chondromyces crocatus Cm c5 reveals a high potential for natural compound synthesis and the genetic basis for the loss of fruiting body formation.</title>
        <authorList>
            <person name="Zaburannyi N."/>
            <person name="Bunk B."/>
            <person name="Maier J."/>
            <person name="Overmann J."/>
            <person name="Mueller R."/>
        </authorList>
    </citation>
    <scope>NUCLEOTIDE SEQUENCE [LARGE SCALE GENOMIC DNA]</scope>
    <source>
        <strain evidence="2 3">Cm c5</strain>
    </source>
</reference>
<protein>
    <submittedName>
        <fullName evidence="2">Phosphohistidine phosphatase</fullName>
        <ecNumber evidence="2">3.1.3.-</ecNumber>
    </submittedName>
</protein>
<dbReference type="InterPro" id="IPR013078">
    <property type="entry name" value="His_Pase_superF_clade-1"/>
</dbReference>
<dbReference type="Pfam" id="PF00300">
    <property type="entry name" value="His_Phos_1"/>
    <property type="match status" value="1"/>
</dbReference>
<name>A0A0K1EDJ1_CHOCO</name>
<feature type="region of interest" description="Disordered" evidence="1">
    <location>
        <begin position="1"/>
        <end position="20"/>
    </location>
</feature>
<dbReference type="KEGG" id="ccro:CMC5_027750"/>
<gene>
    <name evidence="2" type="primary">sixA</name>
    <name evidence="2" type="ORF">CMC5_027750</name>
</gene>
<dbReference type="InterPro" id="IPR029033">
    <property type="entry name" value="His_PPase_superfam"/>
</dbReference>
<keyword evidence="3" id="KW-1185">Reference proteome</keyword>
<dbReference type="EMBL" id="CP012159">
    <property type="protein sequence ID" value="AKT38628.1"/>
    <property type="molecule type" value="Genomic_DNA"/>
</dbReference>
<sequence>MRLYVMRHGPAEDRSATGRDADRALTAEGKGRVQAVALHLQGQRGSTSTLRILSSPLRRARETAEIMAGVLQEAERVGASELGPELREELALDADLPQTLRLASEALGTGVDTLLVGHAPTVDHLLRSLAPGDGQKPPATVAGGFCTAMVVALEPHEAAPRWRMVDMIDPRTFRDTENHR</sequence>
<dbReference type="AlphaFoldDB" id="A0A0K1EDJ1"/>